<dbReference type="AlphaFoldDB" id="A0A168PY79"/>
<keyword evidence="2" id="KW-1185">Reference proteome</keyword>
<name>A0A168PY79_ABSGL</name>
<evidence type="ECO:0000313" key="2">
    <source>
        <dbReference type="Proteomes" id="UP000078561"/>
    </source>
</evidence>
<protein>
    <submittedName>
        <fullName evidence="1">Uncharacterized protein</fullName>
    </submittedName>
</protein>
<dbReference type="EMBL" id="LT554066">
    <property type="protein sequence ID" value="SAM03178.1"/>
    <property type="molecule type" value="Genomic_DNA"/>
</dbReference>
<proteinExistence type="predicted"/>
<accession>A0A168PY79</accession>
<dbReference type="InParanoid" id="A0A168PY79"/>
<gene>
    <name evidence="1" type="primary">ABSGL_08996.1 scaffold 10666</name>
</gene>
<sequence>MVQKANVDQGKIKMDKMARRRQLPCVRRSCSLYRGQVARGVVLMSMGRKKGDEEAKKEQRIELTEKRFL</sequence>
<dbReference type="Proteomes" id="UP000078561">
    <property type="component" value="Unassembled WGS sequence"/>
</dbReference>
<reference evidence="1" key="1">
    <citation type="submission" date="2016-04" db="EMBL/GenBank/DDBJ databases">
        <authorList>
            <person name="Evans L.H."/>
            <person name="Alamgir A."/>
            <person name="Owens N."/>
            <person name="Weber N.D."/>
            <person name="Virtaneva K."/>
            <person name="Barbian K."/>
            <person name="Babar A."/>
            <person name="Rosenke K."/>
        </authorList>
    </citation>
    <scope>NUCLEOTIDE SEQUENCE [LARGE SCALE GENOMIC DNA]</scope>
    <source>
        <strain evidence="1">CBS 101.48</strain>
    </source>
</reference>
<evidence type="ECO:0000313" key="1">
    <source>
        <dbReference type="EMBL" id="SAM03178.1"/>
    </source>
</evidence>
<organism evidence="1">
    <name type="scientific">Absidia glauca</name>
    <name type="common">Pin mould</name>
    <dbReference type="NCBI Taxonomy" id="4829"/>
    <lineage>
        <taxon>Eukaryota</taxon>
        <taxon>Fungi</taxon>
        <taxon>Fungi incertae sedis</taxon>
        <taxon>Mucoromycota</taxon>
        <taxon>Mucoromycotina</taxon>
        <taxon>Mucoromycetes</taxon>
        <taxon>Mucorales</taxon>
        <taxon>Cunninghamellaceae</taxon>
        <taxon>Absidia</taxon>
    </lineage>
</organism>